<dbReference type="Proteomes" id="UP000805704">
    <property type="component" value="Chromosome 20"/>
</dbReference>
<keyword evidence="2" id="KW-1185">Reference proteome</keyword>
<evidence type="ECO:0000313" key="1">
    <source>
        <dbReference type="EMBL" id="KAG8006469.1"/>
    </source>
</evidence>
<dbReference type="EMBL" id="CM024808">
    <property type="protein sequence ID" value="KAG8006469.1"/>
    <property type="molecule type" value="Genomic_DNA"/>
</dbReference>
<gene>
    <name evidence="1" type="primary">APOL3</name>
    <name evidence="1" type="ORF">GBF38_001065</name>
</gene>
<proteinExistence type="predicted"/>
<comment type="caution">
    <text evidence="1">The sequence shown here is derived from an EMBL/GenBank/DDBJ whole genome shotgun (WGS) entry which is preliminary data.</text>
</comment>
<accession>A0ACB7EX31</accession>
<organism evidence="1 2">
    <name type="scientific">Nibea albiflora</name>
    <name type="common">Yellow drum</name>
    <name type="synonym">Corvina albiflora</name>
    <dbReference type="NCBI Taxonomy" id="240163"/>
    <lineage>
        <taxon>Eukaryota</taxon>
        <taxon>Metazoa</taxon>
        <taxon>Chordata</taxon>
        <taxon>Craniata</taxon>
        <taxon>Vertebrata</taxon>
        <taxon>Euteleostomi</taxon>
        <taxon>Actinopterygii</taxon>
        <taxon>Neopterygii</taxon>
        <taxon>Teleostei</taxon>
        <taxon>Neoteleostei</taxon>
        <taxon>Acanthomorphata</taxon>
        <taxon>Eupercaria</taxon>
        <taxon>Sciaenidae</taxon>
        <taxon>Nibea</taxon>
    </lineage>
</organism>
<name>A0ACB7EX31_NIBAL</name>
<sequence length="791" mass="87018">MIPEQVQVVIDAARLISPLLLEFKRDASVSSFSDFSLLVTDTVVELDVDLSEDDVQRMLYHISHLNDIRMNQNFRMVFLFQEESGSCFIDEFSERQPRMLKFLNDLEENAVQLDRMNKGAKISSVAGSSVGAVGGVLSIVGLALIPVTAGVSLVLTMTGIGMGIASGVNSLVTTAAEIGVNRKHQKEASETFQSFMEDVQILQDCLDEDIRGKGVCSCFIYACNLDYPMDMRKELQDALCRYTADTLIYIDTVRGFCERSSKWMLGRESELDMLMDIKERANQISLNIDHVTKSESKGAALWEYVKSKFTQVTADSRRAELEEELAAVLKATLRGLEELDRFLDAAEKLAVTSPHVFTVENQVLHLPEGMIPEQVQVVIDAARLVCPLLLEFKRDASVFFLPKLQNVEVLSYQLDKYIQTAQKICDKLEKSQRLPTVTKETLVDLGEDLSEDEIQRMLCHINVLDEIRMDQHFRTVYLFQEVSCSCFMDEFSERQPRMLQFLNSLERCAVQLDRMNKGAKISSVAGSSVGAVGGVLSIVGLALIPVTAGVSLALTMTGVGMGIASGVNSGVTTAAEIGVNRKHQKEASDTFQSFMEDVQSLQDCLDEVTSQAVIKIEASEIDVAVGVGKVLCKAGAVGRGIDSLLDAASAAKLLKSEELITSAGKVVAQEGKALRNTPRLASDIPDIGQAAVKGPLALSKSATAGLIAVNALFLGMDLFFICKDSISLSKGSKAEVSQFIRARSALWRSEMDSWQKICDSLREGRPTSEKHQAVLDKPFHPRRERTKEMSI</sequence>
<protein>
    <submittedName>
        <fullName evidence="1">Apolipoprotein L3</fullName>
    </submittedName>
</protein>
<evidence type="ECO:0000313" key="2">
    <source>
        <dbReference type="Proteomes" id="UP000805704"/>
    </source>
</evidence>
<reference evidence="1" key="1">
    <citation type="submission" date="2020-04" db="EMBL/GenBank/DDBJ databases">
        <title>A chromosome-scale assembly and high-density genetic map of the yellow drum (Nibea albiflora) genome.</title>
        <authorList>
            <person name="Xu D."/>
            <person name="Zhang W."/>
            <person name="Chen R."/>
            <person name="Tan P."/>
            <person name="Wang L."/>
            <person name="Song H."/>
            <person name="Tian L."/>
            <person name="Zhu Q."/>
            <person name="Wang B."/>
        </authorList>
    </citation>
    <scope>NUCLEOTIDE SEQUENCE</scope>
    <source>
        <strain evidence="1">ZJHYS-2018</strain>
    </source>
</reference>